<dbReference type="InterPro" id="IPR000515">
    <property type="entry name" value="MetI-like"/>
</dbReference>
<dbReference type="GO" id="GO:0055085">
    <property type="term" value="P:transmembrane transport"/>
    <property type="evidence" value="ECO:0007669"/>
    <property type="project" value="InterPro"/>
</dbReference>
<dbReference type="GO" id="GO:0005886">
    <property type="term" value="C:plasma membrane"/>
    <property type="evidence" value="ECO:0007669"/>
    <property type="project" value="UniProtKB-SubCell"/>
</dbReference>
<evidence type="ECO:0000256" key="7">
    <source>
        <dbReference type="RuleBase" id="RU363032"/>
    </source>
</evidence>
<feature type="transmembrane region" description="Helical" evidence="7">
    <location>
        <begin position="98"/>
        <end position="131"/>
    </location>
</feature>
<feature type="transmembrane region" description="Helical" evidence="7">
    <location>
        <begin position="171"/>
        <end position="194"/>
    </location>
</feature>
<proteinExistence type="inferred from homology"/>
<evidence type="ECO:0000256" key="6">
    <source>
        <dbReference type="ARBA" id="ARBA00023136"/>
    </source>
</evidence>
<dbReference type="Gene3D" id="1.10.3720.10">
    <property type="entry name" value="MetI-like"/>
    <property type="match status" value="1"/>
</dbReference>
<sequence>MYKHFIPGLFFCFLLIIWELLVKLFRIEAWLLPPPSAILFSFWESGSLLWLHTDRTLIETVAGLGAGAVSGFILAVAMDFSPFFKKLLYPFLLLTQTVPFITLAPLLVIWFGFGITAKIILIAVVCFFPVALNMKEGLESTDKNLQKLVRSLGGDSRKIFSLVKLPSSLPYFFSGLRIAAAYAVLSAVISEWIGSDRGLGILLIRSSKSFQTDRVFAVIIFIAFITLSLVRSIDLLGKKIIPWHYKYYKDGVKI</sequence>
<evidence type="ECO:0000256" key="5">
    <source>
        <dbReference type="ARBA" id="ARBA00022989"/>
    </source>
</evidence>
<feature type="domain" description="ABC transmembrane type-1" evidence="8">
    <location>
        <begin position="53"/>
        <end position="237"/>
    </location>
</feature>
<evidence type="ECO:0000259" key="8">
    <source>
        <dbReference type="PROSITE" id="PS50928"/>
    </source>
</evidence>
<evidence type="ECO:0000256" key="3">
    <source>
        <dbReference type="ARBA" id="ARBA00022475"/>
    </source>
</evidence>
<feature type="transmembrane region" description="Helical" evidence="7">
    <location>
        <begin position="29"/>
        <end position="51"/>
    </location>
</feature>
<keyword evidence="4 7" id="KW-0812">Transmembrane</keyword>
<keyword evidence="3" id="KW-1003">Cell membrane</keyword>
<dbReference type="EMBL" id="LCFP01000010">
    <property type="protein sequence ID" value="KKS96425.1"/>
    <property type="molecule type" value="Genomic_DNA"/>
</dbReference>
<organism evidence="9 10">
    <name type="scientific">Candidatus Gottesmanbacteria bacterium GW2011_GWA2_43_14</name>
    <dbReference type="NCBI Taxonomy" id="1618443"/>
    <lineage>
        <taxon>Bacteria</taxon>
        <taxon>Candidatus Gottesmaniibacteriota</taxon>
    </lineage>
</organism>
<gene>
    <name evidence="9" type="ORF">UV73_C0010G0010</name>
</gene>
<keyword evidence="2 7" id="KW-0813">Transport</keyword>
<feature type="transmembrane region" description="Helical" evidence="7">
    <location>
        <begin position="6"/>
        <end position="22"/>
    </location>
</feature>
<dbReference type="SUPFAM" id="SSF161098">
    <property type="entry name" value="MetI-like"/>
    <property type="match status" value="1"/>
</dbReference>
<dbReference type="PANTHER" id="PTHR30151">
    <property type="entry name" value="ALKANE SULFONATE ABC TRANSPORTER-RELATED, MEMBRANE SUBUNIT"/>
    <property type="match status" value="1"/>
</dbReference>
<evidence type="ECO:0000313" key="10">
    <source>
        <dbReference type="Proteomes" id="UP000034894"/>
    </source>
</evidence>
<dbReference type="Proteomes" id="UP000034894">
    <property type="component" value="Unassembled WGS sequence"/>
</dbReference>
<dbReference type="PATRIC" id="fig|1618443.3.peg.1222"/>
<feature type="transmembrane region" description="Helical" evidence="7">
    <location>
        <begin position="57"/>
        <end position="77"/>
    </location>
</feature>
<dbReference type="PANTHER" id="PTHR30151:SF20">
    <property type="entry name" value="ABC TRANSPORTER PERMEASE PROTEIN HI_0355-RELATED"/>
    <property type="match status" value="1"/>
</dbReference>
<reference evidence="9 10" key="1">
    <citation type="journal article" date="2015" name="Nature">
        <title>rRNA introns, odd ribosomes, and small enigmatic genomes across a large radiation of phyla.</title>
        <authorList>
            <person name="Brown C.T."/>
            <person name="Hug L.A."/>
            <person name="Thomas B.C."/>
            <person name="Sharon I."/>
            <person name="Castelle C.J."/>
            <person name="Singh A."/>
            <person name="Wilkins M.J."/>
            <person name="Williams K.H."/>
            <person name="Banfield J.F."/>
        </authorList>
    </citation>
    <scope>NUCLEOTIDE SEQUENCE [LARGE SCALE GENOMIC DNA]</scope>
</reference>
<dbReference type="Pfam" id="PF00528">
    <property type="entry name" value="BPD_transp_1"/>
    <property type="match status" value="1"/>
</dbReference>
<dbReference type="STRING" id="1618443.UV73_C0010G0010"/>
<dbReference type="PROSITE" id="PS50928">
    <property type="entry name" value="ABC_TM1"/>
    <property type="match status" value="1"/>
</dbReference>
<evidence type="ECO:0000256" key="1">
    <source>
        <dbReference type="ARBA" id="ARBA00004651"/>
    </source>
</evidence>
<protein>
    <recommendedName>
        <fullName evidence="8">ABC transmembrane type-1 domain-containing protein</fullName>
    </recommendedName>
</protein>
<evidence type="ECO:0000256" key="4">
    <source>
        <dbReference type="ARBA" id="ARBA00022692"/>
    </source>
</evidence>
<feature type="transmembrane region" description="Helical" evidence="7">
    <location>
        <begin position="215"/>
        <end position="233"/>
    </location>
</feature>
<evidence type="ECO:0000256" key="2">
    <source>
        <dbReference type="ARBA" id="ARBA00022448"/>
    </source>
</evidence>
<comment type="subcellular location">
    <subcellularLocation>
        <location evidence="1 7">Cell membrane</location>
        <topology evidence="1 7">Multi-pass membrane protein</topology>
    </subcellularLocation>
</comment>
<dbReference type="InterPro" id="IPR035906">
    <property type="entry name" value="MetI-like_sf"/>
</dbReference>
<comment type="caution">
    <text evidence="9">The sequence shown here is derived from an EMBL/GenBank/DDBJ whole genome shotgun (WGS) entry which is preliminary data.</text>
</comment>
<accession>A0A0G1DET6</accession>
<dbReference type="CDD" id="cd06261">
    <property type="entry name" value="TM_PBP2"/>
    <property type="match status" value="1"/>
</dbReference>
<keyword evidence="6 7" id="KW-0472">Membrane</keyword>
<name>A0A0G1DET6_9BACT</name>
<comment type="similarity">
    <text evidence="7">Belongs to the binding-protein-dependent transport system permease family.</text>
</comment>
<dbReference type="AlphaFoldDB" id="A0A0G1DET6"/>
<keyword evidence="5 7" id="KW-1133">Transmembrane helix</keyword>
<evidence type="ECO:0000313" key="9">
    <source>
        <dbReference type="EMBL" id="KKS96425.1"/>
    </source>
</evidence>